<evidence type="ECO:0000259" key="7">
    <source>
        <dbReference type="PROSITE" id="PS51900"/>
    </source>
</evidence>
<feature type="domain" description="Core-binding (CB)" evidence="7">
    <location>
        <begin position="101"/>
        <end position="184"/>
    </location>
</feature>
<dbReference type="Pfam" id="PF00589">
    <property type="entry name" value="Phage_integrase"/>
    <property type="match status" value="1"/>
</dbReference>
<evidence type="ECO:0000256" key="2">
    <source>
        <dbReference type="ARBA" id="ARBA00022908"/>
    </source>
</evidence>
<dbReference type="InterPro" id="IPR011010">
    <property type="entry name" value="DNA_brk_join_enz"/>
</dbReference>
<dbReference type="Gene3D" id="1.10.150.130">
    <property type="match status" value="1"/>
</dbReference>
<dbReference type="Pfam" id="PF17293">
    <property type="entry name" value="Arm-DNA-bind_5"/>
    <property type="match status" value="1"/>
</dbReference>
<dbReference type="PROSITE" id="PS51900">
    <property type="entry name" value="CB"/>
    <property type="match status" value="1"/>
</dbReference>
<dbReference type="InterPro" id="IPR010998">
    <property type="entry name" value="Integrase_recombinase_N"/>
</dbReference>
<comment type="caution">
    <text evidence="8">The sequence shown here is derived from an EMBL/GenBank/DDBJ whole genome shotgun (WGS) entry which is preliminary data.</text>
</comment>
<evidence type="ECO:0000256" key="1">
    <source>
        <dbReference type="ARBA" id="ARBA00008857"/>
    </source>
</evidence>
<accession>A0A369IHY9</accession>
<keyword evidence="9" id="KW-1185">Reference proteome</keyword>
<dbReference type="Pfam" id="PF13102">
    <property type="entry name" value="Phage_int_SAM_5"/>
    <property type="match status" value="1"/>
</dbReference>
<dbReference type="InterPro" id="IPR044068">
    <property type="entry name" value="CB"/>
</dbReference>
<proteinExistence type="inferred from homology"/>
<keyword evidence="3 5" id="KW-0238">DNA-binding</keyword>
<dbReference type="Gene3D" id="1.10.443.10">
    <property type="entry name" value="Intergrase catalytic core"/>
    <property type="match status" value="1"/>
</dbReference>
<dbReference type="InterPro" id="IPR002104">
    <property type="entry name" value="Integrase_catalytic"/>
</dbReference>
<evidence type="ECO:0000256" key="3">
    <source>
        <dbReference type="ARBA" id="ARBA00023125"/>
    </source>
</evidence>
<comment type="similarity">
    <text evidence="1">Belongs to the 'phage' integrase family.</text>
</comment>
<evidence type="ECO:0000256" key="5">
    <source>
        <dbReference type="PROSITE-ProRule" id="PRU01248"/>
    </source>
</evidence>
<dbReference type="OrthoDB" id="1094492at2"/>
<dbReference type="SUPFAM" id="SSF56349">
    <property type="entry name" value="DNA breaking-rejoining enzymes"/>
    <property type="match status" value="1"/>
</dbReference>
<sequence>MASVKITLRQKPNKEGQFPLILRITRHRKTSIIYLGYYLKEEDWDEEKQRVKKSHPNSARLNNFLLKKLAEANEHALELETQKNHVTCVSVKQRIKPSAGSTFNAQADLYLERLKEAGKYNQYTSDKPRIKHFKEFLKEDVTFSDITVSLLERFQAHVKNKLKLSERSAVNHIVMVRSVFSHAIKEGAVDAKFYPFGKGKMKIKFPESSKIGLNAEEIKRLETVALEGQAHHARNLWMISYLFAGMRVSDVFRLRWSNFQNGRLHYEMGKNNKSGSLKIPEKALRILEQYKASQVEKDDLVFPELKGADFNNMFITKRTIAFKTSSVDKCLRTQVAPAAEIDKKLTMHLARHSFAQQATDVPIQILQKLYRHSSVVTTMQYQSNFTTQQTDEALDKVLNG</sequence>
<dbReference type="PANTHER" id="PTHR30349:SF64">
    <property type="entry name" value="PROPHAGE INTEGRASE INTD-RELATED"/>
    <property type="match status" value="1"/>
</dbReference>
<dbReference type="GO" id="GO:0006310">
    <property type="term" value="P:DNA recombination"/>
    <property type="evidence" value="ECO:0007669"/>
    <property type="project" value="UniProtKB-KW"/>
</dbReference>
<dbReference type="GO" id="GO:0015074">
    <property type="term" value="P:DNA integration"/>
    <property type="evidence" value="ECO:0007669"/>
    <property type="project" value="UniProtKB-KW"/>
</dbReference>
<dbReference type="InterPro" id="IPR025269">
    <property type="entry name" value="SAM-like_dom"/>
</dbReference>
<name>A0A369IHY9_9BACT</name>
<gene>
    <name evidence="8" type="ORF">DVG78_01700</name>
</gene>
<dbReference type="InterPro" id="IPR050090">
    <property type="entry name" value="Tyrosine_recombinase_XerCD"/>
</dbReference>
<dbReference type="InterPro" id="IPR013762">
    <property type="entry name" value="Integrase-like_cat_sf"/>
</dbReference>
<evidence type="ECO:0000313" key="8">
    <source>
        <dbReference type="EMBL" id="RDB07795.1"/>
    </source>
</evidence>
<dbReference type="Proteomes" id="UP000253141">
    <property type="component" value="Unassembled WGS sequence"/>
</dbReference>
<evidence type="ECO:0000256" key="4">
    <source>
        <dbReference type="ARBA" id="ARBA00023172"/>
    </source>
</evidence>
<dbReference type="AlphaFoldDB" id="A0A369IHY9"/>
<dbReference type="PROSITE" id="PS51898">
    <property type="entry name" value="TYR_RECOMBINASE"/>
    <property type="match status" value="1"/>
</dbReference>
<evidence type="ECO:0000259" key="6">
    <source>
        <dbReference type="PROSITE" id="PS51898"/>
    </source>
</evidence>
<dbReference type="GO" id="GO:0003677">
    <property type="term" value="F:DNA binding"/>
    <property type="evidence" value="ECO:0007669"/>
    <property type="project" value="UniProtKB-UniRule"/>
</dbReference>
<dbReference type="RefSeq" id="WP_114459331.1">
    <property type="nucleotide sequence ID" value="NZ_QPIW01000001.1"/>
</dbReference>
<feature type="domain" description="Tyr recombinase" evidence="6">
    <location>
        <begin position="208"/>
        <end position="395"/>
    </location>
</feature>
<dbReference type="PANTHER" id="PTHR30349">
    <property type="entry name" value="PHAGE INTEGRASE-RELATED"/>
    <property type="match status" value="1"/>
</dbReference>
<reference evidence="8 9" key="1">
    <citation type="submission" date="2018-07" db="EMBL/GenBank/DDBJ databases">
        <title>Genome analysis of Runella aurantiaca.</title>
        <authorList>
            <person name="Yang X."/>
        </authorList>
    </citation>
    <scope>NUCLEOTIDE SEQUENCE [LARGE SCALE GENOMIC DNA]</scope>
    <source>
        <strain evidence="8 9">YX9</strain>
    </source>
</reference>
<organism evidence="8 9">
    <name type="scientific">Runella aurantiaca</name>
    <dbReference type="NCBI Taxonomy" id="2282308"/>
    <lineage>
        <taxon>Bacteria</taxon>
        <taxon>Pseudomonadati</taxon>
        <taxon>Bacteroidota</taxon>
        <taxon>Cytophagia</taxon>
        <taxon>Cytophagales</taxon>
        <taxon>Spirosomataceae</taxon>
        <taxon>Runella</taxon>
    </lineage>
</organism>
<protein>
    <submittedName>
        <fullName evidence="8">Integrase</fullName>
    </submittedName>
</protein>
<keyword evidence="2" id="KW-0229">DNA integration</keyword>
<evidence type="ECO:0000313" key="9">
    <source>
        <dbReference type="Proteomes" id="UP000253141"/>
    </source>
</evidence>
<dbReference type="EMBL" id="QPIW01000001">
    <property type="protein sequence ID" value="RDB07795.1"/>
    <property type="molecule type" value="Genomic_DNA"/>
</dbReference>
<dbReference type="InterPro" id="IPR035386">
    <property type="entry name" value="Arm-DNA-bind_5"/>
</dbReference>
<keyword evidence="4" id="KW-0233">DNA recombination</keyword>